<keyword evidence="4" id="KW-1185">Reference proteome</keyword>
<reference evidence="3 4" key="1">
    <citation type="submission" date="2016-02" db="EMBL/GenBank/DDBJ databases">
        <title>Genome analysis of coral dinoflagellate symbionts highlights evolutionary adaptations to a symbiotic lifestyle.</title>
        <authorList>
            <person name="Aranda M."/>
            <person name="Li Y."/>
            <person name="Liew Y.J."/>
            <person name="Baumgarten S."/>
            <person name="Simakov O."/>
            <person name="Wilson M."/>
            <person name="Piel J."/>
            <person name="Ashoor H."/>
            <person name="Bougouffa S."/>
            <person name="Bajic V.B."/>
            <person name="Ryu T."/>
            <person name="Ravasi T."/>
            <person name="Bayer T."/>
            <person name="Micklem G."/>
            <person name="Kim H."/>
            <person name="Bhak J."/>
            <person name="Lajeunesse T.C."/>
            <person name="Voolstra C.R."/>
        </authorList>
    </citation>
    <scope>NUCLEOTIDE SEQUENCE [LARGE SCALE GENOMIC DNA]</scope>
    <source>
        <strain evidence="3 4">CCMP2467</strain>
    </source>
</reference>
<organism evidence="3 4">
    <name type="scientific">Symbiodinium microadriaticum</name>
    <name type="common">Dinoflagellate</name>
    <name type="synonym">Zooxanthella microadriatica</name>
    <dbReference type="NCBI Taxonomy" id="2951"/>
    <lineage>
        <taxon>Eukaryota</taxon>
        <taxon>Sar</taxon>
        <taxon>Alveolata</taxon>
        <taxon>Dinophyceae</taxon>
        <taxon>Suessiales</taxon>
        <taxon>Symbiodiniaceae</taxon>
        <taxon>Symbiodinium</taxon>
    </lineage>
</organism>
<dbReference type="Proteomes" id="UP000186817">
    <property type="component" value="Unassembled WGS sequence"/>
</dbReference>
<dbReference type="InterPro" id="IPR011990">
    <property type="entry name" value="TPR-like_helical_dom_sf"/>
</dbReference>
<name>A0A1Q9DXL7_SYMMI</name>
<dbReference type="PANTHER" id="PTHR47447">
    <property type="entry name" value="OS03G0856100 PROTEIN"/>
    <property type="match status" value="1"/>
</dbReference>
<proteinExistence type="predicted"/>
<evidence type="ECO:0000256" key="2">
    <source>
        <dbReference type="SAM" id="MobiDB-lite"/>
    </source>
</evidence>
<evidence type="ECO:0000313" key="4">
    <source>
        <dbReference type="Proteomes" id="UP000186817"/>
    </source>
</evidence>
<dbReference type="Gene3D" id="1.25.40.10">
    <property type="entry name" value="Tetratricopeptide repeat domain"/>
    <property type="match status" value="2"/>
</dbReference>
<dbReference type="AlphaFoldDB" id="A0A1Q9DXL7"/>
<evidence type="ECO:0000256" key="1">
    <source>
        <dbReference type="ARBA" id="ARBA00022737"/>
    </source>
</evidence>
<keyword evidence="1" id="KW-0677">Repeat</keyword>
<accession>A0A1Q9DXL7</accession>
<gene>
    <name evidence="3" type="ORF">AK812_SmicGene17518</name>
</gene>
<protein>
    <submittedName>
        <fullName evidence="3">Pentatricopeptide repeat-containing protein, chloroplastic</fullName>
    </submittedName>
</protein>
<evidence type="ECO:0000313" key="3">
    <source>
        <dbReference type="EMBL" id="OLP99889.1"/>
    </source>
</evidence>
<feature type="region of interest" description="Disordered" evidence="2">
    <location>
        <begin position="526"/>
        <end position="593"/>
    </location>
</feature>
<dbReference type="EMBL" id="LSRX01000347">
    <property type="protein sequence ID" value="OLP99889.1"/>
    <property type="molecule type" value="Genomic_DNA"/>
</dbReference>
<feature type="region of interest" description="Disordered" evidence="2">
    <location>
        <begin position="303"/>
        <end position="334"/>
    </location>
</feature>
<sequence length="784" mass="84649">MKPDFLLRHREVLPGGEFGQIEANDVVYSSAIFVAADAADWASALGLFARAEDGQLAVDAVMLSSALFACSESQAWSAAMRLLHNAQETSLELNTVAANAAIGALAAGDAWEEALLVFHSVKPDDITYVAMISACRGPRLWQPAMWLLAQRRQQVWRCSIVLFGAAIAVLEAAGRWQQALATLAEARASTAPNLVAFNATLSAAAKGEQWQHARSLLDTTRRWTLEPSVVSQNSAMSACERGRQWSYAEGLLEEMKASCITTARRAGSPVWHRRQRRARAAARNRLWQRRGSLYDEFLLNHHHGSMAPKAPPEKSSSRTPAKGKGKGGENTQSSKLEYALPPAMVTCLQAITARSTQDLWSMPTSIPGDMSVEQQAQRRAAAIGKLSKRLSGDMRAKEELRSSLQQWALAVAVHLAGLVQRAKALGDKVDADLVEAMREMRAALDQQPSSTTAEQVALAADEVGRPIWNAVQEQEIFRIAAGLRAFGTVDFPGRGLDGGSEVSFGGGAGAGPVGHQPASPVLVRAASSWDTDGGRPDTGRPGSGSIMTDDARPTRWKRRQGTDHHRPSKSPRREEPPAAPWPAAATGRTPEAVHRVPVTEIQEVPDGYGASSSWEAAWRHVLLFAVAQGAEMVGETVRDSGQDSVLPLQDATEARQEIIASAEALWNALQAASEVEVASQFSMLCLRLQELLNQLRMCPSALSGVRQGVVLLAQATVGNLLDPYAYAPTTAQEWLYPAAIVEHGSLAKGHVPSEVSRCPEIQTLLAHRCPAFWEVSEDGIPELF</sequence>
<feature type="compositionally biased region" description="Basic and acidic residues" evidence="2">
    <location>
        <begin position="560"/>
        <end position="576"/>
    </location>
</feature>
<dbReference type="PANTHER" id="PTHR47447:SF24">
    <property type="entry name" value="PENTATRICOPEPTIDE REPEAT-CONTAINING PROTEIN"/>
    <property type="match status" value="1"/>
</dbReference>
<dbReference type="OrthoDB" id="444966at2759"/>
<comment type="caution">
    <text evidence="3">The sequence shown here is derived from an EMBL/GenBank/DDBJ whole genome shotgun (WGS) entry which is preliminary data.</text>
</comment>